<dbReference type="Proteomes" id="UP000684084">
    <property type="component" value="Unassembled WGS sequence"/>
</dbReference>
<dbReference type="OrthoDB" id="2304654at2759"/>
<evidence type="ECO:0000313" key="3">
    <source>
        <dbReference type="Proteomes" id="UP000232722"/>
    </source>
</evidence>
<evidence type="ECO:0000313" key="1">
    <source>
        <dbReference type="EMBL" id="CAB5356131.1"/>
    </source>
</evidence>
<reference evidence="2 3" key="2">
    <citation type="submission" date="2017-09" db="EMBL/GenBank/DDBJ databases">
        <title>Extensive intraspecific genome diversity in a model arbuscular mycorrhizal fungus.</title>
        <authorList>
            <person name="Chen E.C."/>
            <person name="Morin E."/>
            <person name="Beaudet D."/>
            <person name="Noel J."/>
            <person name="Ndikumana S."/>
            <person name="Charron P."/>
            <person name="St-Onge C."/>
            <person name="Giorgi J."/>
            <person name="Grigoriev I.V."/>
            <person name="Roux C."/>
            <person name="Martin F.M."/>
            <person name="Corradi N."/>
        </authorList>
    </citation>
    <scope>NUCLEOTIDE SEQUENCE [LARGE SCALE GENOMIC DNA]</scope>
    <source>
        <strain evidence="2 3">A5</strain>
    </source>
</reference>
<evidence type="ECO:0000313" key="2">
    <source>
        <dbReference type="EMBL" id="PKC06424.1"/>
    </source>
</evidence>
<reference evidence="1" key="3">
    <citation type="submission" date="2020-05" db="EMBL/GenBank/DDBJ databases">
        <authorList>
            <person name="Rincon C."/>
            <person name="Sanders R I."/>
            <person name="Robbins C."/>
            <person name="Chaturvedi A."/>
        </authorList>
    </citation>
    <scope>NUCLEOTIDE SEQUENCE</scope>
    <source>
        <strain evidence="1">CHB12</strain>
    </source>
</reference>
<dbReference type="EMBL" id="CAGKOT010000010">
    <property type="protein sequence ID" value="CAB5356131.1"/>
    <property type="molecule type" value="Genomic_DNA"/>
</dbReference>
<dbReference type="Proteomes" id="UP000232722">
    <property type="component" value="Unassembled WGS sequence"/>
</dbReference>
<dbReference type="VEuPathDB" id="FungiDB:RhiirFUN_016464"/>
<name>A0A2N0PHW7_9GLOM</name>
<organism evidence="2 3">
    <name type="scientific">Rhizophagus irregularis</name>
    <dbReference type="NCBI Taxonomy" id="588596"/>
    <lineage>
        <taxon>Eukaryota</taxon>
        <taxon>Fungi</taxon>
        <taxon>Fungi incertae sedis</taxon>
        <taxon>Mucoromycota</taxon>
        <taxon>Glomeromycotina</taxon>
        <taxon>Glomeromycetes</taxon>
        <taxon>Glomerales</taxon>
        <taxon>Glomeraceae</taxon>
        <taxon>Rhizophagus</taxon>
    </lineage>
</organism>
<dbReference type="EMBL" id="LLXJ01000759">
    <property type="protein sequence ID" value="PKC06424.1"/>
    <property type="molecule type" value="Genomic_DNA"/>
</dbReference>
<accession>A0A2N0PHW7</accession>
<dbReference type="AlphaFoldDB" id="A0A2N0PHW7"/>
<gene>
    <name evidence="1" type="ORF">CHRIB12_LOCUS6267</name>
    <name evidence="2" type="ORF">RhiirA5_419582</name>
</gene>
<proteinExistence type="predicted"/>
<reference evidence="2 3" key="1">
    <citation type="submission" date="2016-04" db="EMBL/GenBank/DDBJ databases">
        <title>Genome analyses suggest a sexual origin of heterokaryosis in a supposedly ancient asexual fungus.</title>
        <authorList>
            <person name="Ropars J."/>
            <person name="Sedzielewska K."/>
            <person name="Noel J."/>
            <person name="Charron P."/>
            <person name="Farinelli L."/>
            <person name="Marton T."/>
            <person name="Kruger M."/>
            <person name="Pelin A."/>
            <person name="Brachmann A."/>
            <person name="Corradi N."/>
        </authorList>
    </citation>
    <scope>NUCLEOTIDE SEQUENCE [LARGE SCALE GENOMIC DNA]</scope>
    <source>
        <strain evidence="2 3">A5</strain>
    </source>
</reference>
<protein>
    <submittedName>
        <fullName evidence="2">Uncharacterized protein</fullName>
    </submittedName>
</protein>
<sequence length="105" mass="11730">MESRPFSNIISPPTVPKWFALLASRITTPNSYILRSEFISASATNFKGISIATPSPSSTYASFCNGCIFNNHQQGNCQFILPCKDLISFSDCHFYQCENTTDYNL</sequence>
<comment type="caution">
    <text evidence="2">The sequence shown here is derived from an EMBL/GenBank/DDBJ whole genome shotgun (WGS) entry which is preliminary data.</text>
</comment>